<dbReference type="GeneID" id="105903797"/>
<dbReference type="InterPro" id="IPR011333">
    <property type="entry name" value="SKP1/BTB/POZ_sf"/>
</dbReference>
<keyword evidence="18" id="KW-1185">Reference proteome</keyword>
<dbReference type="SUPFAM" id="SSF54695">
    <property type="entry name" value="POZ domain"/>
    <property type="match status" value="1"/>
</dbReference>
<dbReference type="Proteomes" id="UP000515152">
    <property type="component" value="Chromosome 17"/>
</dbReference>
<feature type="domain" description="C2H2-type" evidence="17">
    <location>
        <begin position="505"/>
        <end position="532"/>
    </location>
</feature>
<dbReference type="FunFam" id="3.30.160.60:FF:000553">
    <property type="entry name" value="Zinc finger and BTB domain-containing protein 16"/>
    <property type="match status" value="1"/>
</dbReference>
<feature type="domain" description="C2H2-type" evidence="17">
    <location>
        <begin position="561"/>
        <end position="588"/>
    </location>
</feature>
<dbReference type="Pfam" id="PF13912">
    <property type="entry name" value="zf-C2H2_6"/>
    <property type="match status" value="2"/>
</dbReference>
<feature type="compositionally biased region" description="Basic residues" evidence="15">
    <location>
        <begin position="151"/>
        <end position="163"/>
    </location>
</feature>
<name>A0A6P8GJU4_CLUHA</name>
<dbReference type="Pfam" id="PF00096">
    <property type="entry name" value="zf-C2H2"/>
    <property type="match status" value="2"/>
</dbReference>
<evidence type="ECO:0000256" key="3">
    <source>
        <dbReference type="ARBA" id="ARBA00006991"/>
    </source>
</evidence>
<dbReference type="SUPFAM" id="SSF57667">
    <property type="entry name" value="beta-beta-alpha zinc fingers"/>
    <property type="match status" value="5"/>
</dbReference>
<dbReference type="InterPro" id="IPR013087">
    <property type="entry name" value="Znf_C2H2_type"/>
</dbReference>
<dbReference type="Gene3D" id="3.30.160.60">
    <property type="entry name" value="Classic Zinc Finger"/>
    <property type="match status" value="6"/>
</dbReference>
<dbReference type="RefSeq" id="XP_031439450.1">
    <property type="nucleotide sequence ID" value="XM_031583590.1"/>
</dbReference>
<dbReference type="AlphaFoldDB" id="A0A6P8GJU4"/>
<dbReference type="PROSITE" id="PS50097">
    <property type="entry name" value="BTB"/>
    <property type="match status" value="1"/>
</dbReference>
<dbReference type="GO" id="GO:0008270">
    <property type="term" value="F:zinc ion binding"/>
    <property type="evidence" value="ECO:0007669"/>
    <property type="project" value="UniProtKB-KW"/>
</dbReference>
<feature type="domain" description="C2H2-type" evidence="17">
    <location>
        <begin position="419"/>
        <end position="446"/>
    </location>
</feature>
<dbReference type="GO" id="GO:2000026">
    <property type="term" value="P:regulation of multicellular organismal development"/>
    <property type="evidence" value="ECO:0007669"/>
    <property type="project" value="UniProtKB-ARBA"/>
</dbReference>
<keyword evidence="9" id="KW-0862">Zinc</keyword>
<dbReference type="Pfam" id="PF00651">
    <property type="entry name" value="BTB"/>
    <property type="match status" value="1"/>
</dbReference>
<dbReference type="GO" id="GO:0005634">
    <property type="term" value="C:nucleus"/>
    <property type="evidence" value="ECO:0007669"/>
    <property type="project" value="UniProtKB-SubCell"/>
</dbReference>
<evidence type="ECO:0000256" key="8">
    <source>
        <dbReference type="ARBA" id="ARBA00022786"/>
    </source>
</evidence>
<dbReference type="SMART" id="SM00225">
    <property type="entry name" value="BTB"/>
    <property type="match status" value="1"/>
</dbReference>
<evidence type="ECO:0000256" key="6">
    <source>
        <dbReference type="ARBA" id="ARBA00022737"/>
    </source>
</evidence>
<dbReference type="CTD" id="569773"/>
<feature type="domain" description="C2H2-type" evidence="17">
    <location>
        <begin position="391"/>
        <end position="418"/>
    </location>
</feature>
<feature type="region of interest" description="Disordered" evidence="15">
    <location>
        <begin position="130"/>
        <end position="177"/>
    </location>
</feature>
<keyword evidence="8" id="KW-0833">Ubl conjugation pathway</keyword>
<feature type="compositionally biased region" description="Polar residues" evidence="15">
    <location>
        <begin position="263"/>
        <end position="280"/>
    </location>
</feature>
<dbReference type="FunFam" id="3.30.160.60:FF:000792">
    <property type="entry name" value="Zinc finger and BTB domain-containing protein 16"/>
    <property type="match status" value="1"/>
</dbReference>
<evidence type="ECO:0000256" key="9">
    <source>
        <dbReference type="ARBA" id="ARBA00022833"/>
    </source>
</evidence>
<feature type="domain" description="C2H2-type" evidence="17">
    <location>
        <begin position="617"/>
        <end position="644"/>
    </location>
</feature>
<keyword evidence="5" id="KW-0479">Metal-binding</keyword>
<dbReference type="FunFam" id="3.30.160.60:FF:002171">
    <property type="entry name" value="Zinc finger and BTB domain-containing protein 16"/>
    <property type="match status" value="1"/>
</dbReference>
<evidence type="ECO:0000256" key="1">
    <source>
        <dbReference type="ARBA" id="ARBA00004123"/>
    </source>
</evidence>
<dbReference type="RefSeq" id="XP_031439449.1">
    <property type="nucleotide sequence ID" value="XM_031583589.2"/>
</dbReference>
<dbReference type="SMART" id="SM00355">
    <property type="entry name" value="ZnF_C2H2"/>
    <property type="match status" value="9"/>
</dbReference>
<evidence type="ECO:0000259" key="17">
    <source>
        <dbReference type="PROSITE" id="PS50157"/>
    </source>
</evidence>
<reference evidence="19 20" key="1">
    <citation type="submission" date="2025-04" db="UniProtKB">
        <authorList>
            <consortium name="RefSeq"/>
        </authorList>
    </citation>
    <scope>IDENTIFICATION</scope>
</reference>
<dbReference type="GO" id="GO:0045595">
    <property type="term" value="P:regulation of cell differentiation"/>
    <property type="evidence" value="ECO:0007669"/>
    <property type="project" value="UniProtKB-ARBA"/>
</dbReference>
<comment type="similarity">
    <text evidence="3">Belongs to the krueppel C2H2-type zinc-finger protein family.</text>
</comment>
<comment type="subcellular location">
    <subcellularLocation>
        <location evidence="1">Nucleus</location>
    </subcellularLocation>
</comment>
<feature type="domain" description="BTB" evidence="16">
    <location>
        <begin position="34"/>
        <end position="96"/>
    </location>
</feature>
<protein>
    <submittedName>
        <fullName evidence="19 20">Zinc finger and BTB domain-containing protein 16-A</fullName>
    </submittedName>
</protein>
<keyword evidence="7 14" id="KW-0863">Zinc-finger</keyword>
<dbReference type="GO" id="GO:0032481">
    <property type="term" value="P:positive regulation of type I interferon production"/>
    <property type="evidence" value="ECO:0007669"/>
    <property type="project" value="Ensembl"/>
</dbReference>
<evidence type="ECO:0000256" key="14">
    <source>
        <dbReference type="PROSITE-ProRule" id="PRU00042"/>
    </source>
</evidence>
<feature type="domain" description="C2H2-type" evidence="17">
    <location>
        <begin position="589"/>
        <end position="616"/>
    </location>
</feature>
<sequence length="660" mass="73196">MDLSKMGTIHLQNPGHPTGLLHKANQMRLSGTLCDVVILVDNQEFHAHRTVLACTSKMFEILFHRNSQHYTLDFLSPKTFQQILDYAYTATLQAKLEDLDDLLYAAEILEIEYIEEQCLKILETIQSSEEHDSDMNFTDNGGTEDEEERRARHLKSTLSSKKHSMPEGGFAPPGGARHHRLALANAADPRSPPGGHPTLSPTKAAVDSLMSLGQSLAPHPHGASTPLMERIKTEMMQVDEAYGHDGGSSSNGDGTATGAGGESNRSQDGPGTPTRSSVITSARELHVSRDDGMSEAQMDLGPAGLAGMAGLAERHLASLYATLPSNHKGEPLLPMPGSMAAGLPMSPSLAMSMDLGAYGTLLQQSFMQREFFSKLGDYTSAVKQESQPPIDRCDICGVELPDSEAVEQHRKLHSGMKTYGCEFCGKHFLDSLRLRMHLLSHTAGAKALVCDQCGNQFSKEEELVTHRRTHSSSDMAVFCLLCGKRFAAQKALQQHMEVHAGVRSYICSECDRTFPSHTALKRHLRSHTGDHPFECEFCGSCFRDESTLKGHKRIHTGEKPYECNGCGKKFSLKHQLETHYRVHTGEKPFECKLCHQRSRDYSAMIKHLRTHNGASPYQCTICQEYCPSLSSMQKHMKNHKPEDVPADWRIEKTYLYLCFV</sequence>
<evidence type="ECO:0000256" key="11">
    <source>
        <dbReference type="ARBA" id="ARBA00023125"/>
    </source>
</evidence>
<keyword evidence="4" id="KW-0597">Phosphoprotein</keyword>
<feature type="region of interest" description="Disordered" evidence="15">
    <location>
        <begin position="241"/>
        <end position="281"/>
    </location>
</feature>
<keyword evidence="10" id="KW-0805">Transcription regulation</keyword>
<keyword evidence="6" id="KW-0677">Repeat</keyword>
<gene>
    <name evidence="19 20" type="primary">zbtb16b</name>
</gene>
<keyword evidence="13" id="KW-0539">Nucleus</keyword>
<dbReference type="PROSITE" id="PS00028">
    <property type="entry name" value="ZINC_FINGER_C2H2_1"/>
    <property type="match status" value="8"/>
</dbReference>
<dbReference type="PANTHER" id="PTHR24394">
    <property type="entry name" value="ZINC FINGER PROTEIN"/>
    <property type="match status" value="1"/>
</dbReference>
<dbReference type="Gene3D" id="3.30.710.10">
    <property type="entry name" value="Potassium Channel Kv1.1, Chain A"/>
    <property type="match status" value="1"/>
</dbReference>
<dbReference type="InterPro" id="IPR036236">
    <property type="entry name" value="Znf_C2H2_sf"/>
</dbReference>
<proteinExistence type="inferred from homology"/>
<evidence type="ECO:0000259" key="16">
    <source>
        <dbReference type="PROSITE" id="PS50097"/>
    </source>
</evidence>
<feature type="domain" description="C2H2-type" evidence="17">
    <location>
        <begin position="477"/>
        <end position="504"/>
    </location>
</feature>
<keyword evidence="12" id="KW-0804">Transcription</keyword>
<dbReference type="GO" id="GO:0003677">
    <property type="term" value="F:DNA binding"/>
    <property type="evidence" value="ECO:0007669"/>
    <property type="project" value="UniProtKB-KW"/>
</dbReference>
<evidence type="ECO:0000256" key="10">
    <source>
        <dbReference type="ARBA" id="ARBA00023015"/>
    </source>
</evidence>
<evidence type="ECO:0000313" key="19">
    <source>
        <dbReference type="RefSeq" id="XP_031439449.1"/>
    </source>
</evidence>
<dbReference type="GO" id="GO:0000981">
    <property type="term" value="F:DNA-binding transcription factor activity, RNA polymerase II-specific"/>
    <property type="evidence" value="ECO:0007669"/>
    <property type="project" value="TreeGrafter"/>
</dbReference>
<feature type="domain" description="C2H2-type" evidence="17">
    <location>
        <begin position="448"/>
        <end position="475"/>
    </location>
</feature>
<accession>A0A6P8GJU4</accession>
<dbReference type="PROSITE" id="PS50157">
    <property type="entry name" value="ZINC_FINGER_C2H2_2"/>
    <property type="match status" value="9"/>
</dbReference>
<evidence type="ECO:0000256" key="13">
    <source>
        <dbReference type="ARBA" id="ARBA00023242"/>
    </source>
</evidence>
<evidence type="ECO:0000256" key="15">
    <source>
        <dbReference type="SAM" id="MobiDB-lite"/>
    </source>
</evidence>
<dbReference type="PANTHER" id="PTHR24394:SF48">
    <property type="entry name" value="ZINC FINGER PROTEIN 771"/>
    <property type="match status" value="1"/>
</dbReference>
<evidence type="ECO:0000256" key="7">
    <source>
        <dbReference type="ARBA" id="ARBA00022771"/>
    </source>
</evidence>
<organism evidence="18 19">
    <name type="scientific">Clupea harengus</name>
    <name type="common">Atlantic herring</name>
    <dbReference type="NCBI Taxonomy" id="7950"/>
    <lineage>
        <taxon>Eukaryota</taxon>
        <taxon>Metazoa</taxon>
        <taxon>Chordata</taxon>
        <taxon>Craniata</taxon>
        <taxon>Vertebrata</taxon>
        <taxon>Euteleostomi</taxon>
        <taxon>Actinopterygii</taxon>
        <taxon>Neopterygii</taxon>
        <taxon>Teleostei</taxon>
        <taxon>Clupei</taxon>
        <taxon>Clupeiformes</taxon>
        <taxon>Clupeoidei</taxon>
        <taxon>Clupeidae</taxon>
        <taxon>Clupea</taxon>
    </lineage>
</organism>
<dbReference type="FunFam" id="3.30.160.60:FF:001818">
    <property type="entry name" value="GDNF-inducible zinc finger protein 1 isoform X1"/>
    <property type="match status" value="1"/>
</dbReference>
<evidence type="ECO:0000256" key="12">
    <source>
        <dbReference type="ARBA" id="ARBA00023163"/>
    </source>
</evidence>
<dbReference type="KEGG" id="char:105903797"/>
<evidence type="ECO:0000313" key="18">
    <source>
        <dbReference type="Proteomes" id="UP000515152"/>
    </source>
</evidence>
<evidence type="ECO:0000256" key="5">
    <source>
        <dbReference type="ARBA" id="ARBA00022723"/>
    </source>
</evidence>
<dbReference type="OrthoDB" id="8922241at2759"/>
<comment type="pathway">
    <text evidence="2">Protein modification; protein ubiquitination.</text>
</comment>
<feature type="domain" description="C2H2-type" evidence="17">
    <location>
        <begin position="533"/>
        <end position="560"/>
    </location>
</feature>
<dbReference type="InterPro" id="IPR000210">
    <property type="entry name" value="BTB/POZ_dom"/>
</dbReference>
<evidence type="ECO:0000256" key="4">
    <source>
        <dbReference type="ARBA" id="ARBA00022553"/>
    </source>
</evidence>
<keyword evidence="11" id="KW-0238">DNA-binding</keyword>
<dbReference type="GeneTree" id="ENSGT00940000154616"/>
<dbReference type="FunFam" id="3.30.710.10:FF:000059">
    <property type="entry name" value="Zinc finger and BTB domain-containing protein 16"/>
    <property type="match status" value="1"/>
</dbReference>
<evidence type="ECO:0000313" key="20">
    <source>
        <dbReference type="RefSeq" id="XP_031439450.1"/>
    </source>
</evidence>
<evidence type="ECO:0000256" key="2">
    <source>
        <dbReference type="ARBA" id="ARBA00004906"/>
    </source>
</evidence>